<sequence length="391" mass="43038">MSSQIVFGRAVQILVSDGSSGVSMRGEGWPLAGASSGEPRLVVSGRKDGTIVGIKELADYLNVSIGTVSRALNNHPLVNAETRRRVLEAADELGYAPDQSGRSLRKGTVNSIALVLSTDRTSSQEAMIFMEISRSMQSVFRRFELDLMIHLNEPGQELNDRVRRVVERRQADAIVLVETRENDPRLDYLTKRKIPFATWGQSRSGGLHPWLDLDFEGAMTTVIDRLMDFGHRRIAMVSNDPGLMFDRLLQAAYQRELDTRGLPFRLVLETDPDEKGGYKVVERLLAAPERPTAVVFSDSRPAAGACLGFSEAGVFPGRDIAIASCSVDTPMAAYLSPGLTCFSVDLKRLGERLAEAVLSGMPRFAQEFGGKPIQEIFPLHLIARDSDAFQL</sequence>
<organism evidence="5 6">
    <name type="scientific">Pleomorphomonas diazotrophica</name>
    <dbReference type="NCBI Taxonomy" id="1166257"/>
    <lineage>
        <taxon>Bacteria</taxon>
        <taxon>Pseudomonadati</taxon>
        <taxon>Pseudomonadota</taxon>
        <taxon>Alphaproteobacteria</taxon>
        <taxon>Hyphomicrobiales</taxon>
        <taxon>Pleomorphomonadaceae</taxon>
        <taxon>Pleomorphomonas</taxon>
    </lineage>
</organism>
<dbReference type="Pfam" id="PF00356">
    <property type="entry name" value="LacI"/>
    <property type="match status" value="1"/>
</dbReference>
<keyword evidence="2" id="KW-0238">DNA-binding</keyword>
<dbReference type="OrthoDB" id="8328706at2"/>
<dbReference type="CDD" id="cd01392">
    <property type="entry name" value="HTH_LacI"/>
    <property type="match status" value="1"/>
</dbReference>
<dbReference type="PANTHER" id="PTHR30146:SF155">
    <property type="entry name" value="ALANINE RACEMASE"/>
    <property type="match status" value="1"/>
</dbReference>
<dbReference type="Proteomes" id="UP000233491">
    <property type="component" value="Unassembled WGS sequence"/>
</dbReference>
<evidence type="ECO:0000313" key="5">
    <source>
        <dbReference type="EMBL" id="PKR88277.1"/>
    </source>
</evidence>
<dbReference type="PROSITE" id="PS50932">
    <property type="entry name" value="HTH_LACI_2"/>
    <property type="match status" value="1"/>
</dbReference>
<accession>A0A2N3LUM5</accession>
<dbReference type="Gene3D" id="1.10.260.40">
    <property type="entry name" value="lambda repressor-like DNA-binding domains"/>
    <property type="match status" value="1"/>
</dbReference>
<dbReference type="PANTHER" id="PTHR30146">
    <property type="entry name" value="LACI-RELATED TRANSCRIPTIONAL REPRESSOR"/>
    <property type="match status" value="1"/>
</dbReference>
<dbReference type="AlphaFoldDB" id="A0A2N3LUM5"/>
<feature type="domain" description="HTH lacI-type" evidence="4">
    <location>
        <begin position="52"/>
        <end position="106"/>
    </location>
</feature>
<dbReference type="GO" id="GO:0003700">
    <property type="term" value="F:DNA-binding transcription factor activity"/>
    <property type="evidence" value="ECO:0007669"/>
    <property type="project" value="TreeGrafter"/>
</dbReference>
<comment type="caution">
    <text evidence="5">The sequence shown here is derived from an EMBL/GenBank/DDBJ whole genome shotgun (WGS) entry which is preliminary data.</text>
</comment>
<dbReference type="InterPro" id="IPR010982">
    <property type="entry name" value="Lambda_DNA-bd_dom_sf"/>
</dbReference>
<keyword evidence="1" id="KW-0805">Transcription regulation</keyword>
<protein>
    <submittedName>
        <fullName evidence="5">LacI family transcriptional regulator</fullName>
    </submittedName>
</protein>
<dbReference type="SUPFAM" id="SSF53822">
    <property type="entry name" value="Periplasmic binding protein-like I"/>
    <property type="match status" value="1"/>
</dbReference>
<dbReference type="EMBL" id="PJNW01000013">
    <property type="protein sequence ID" value="PKR88277.1"/>
    <property type="molecule type" value="Genomic_DNA"/>
</dbReference>
<evidence type="ECO:0000259" key="4">
    <source>
        <dbReference type="PROSITE" id="PS50932"/>
    </source>
</evidence>
<dbReference type="Gene3D" id="3.40.50.2300">
    <property type="match status" value="2"/>
</dbReference>
<name>A0A2N3LUM5_9HYPH</name>
<keyword evidence="3" id="KW-0804">Transcription</keyword>
<dbReference type="SUPFAM" id="SSF47413">
    <property type="entry name" value="lambda repressor-like DNA-binding domains"/>
    <property type="match status" value="1"/>
</dbReference>
<proteinExistence type="predicted"/>
<gene>
    <name evidence="5" type="ORF">CXZ10_15905</name>
</gene>
<evidence type="ECO:0000256" key="3">
    <source>
        <dbReference type="ARBA" id="ARBA00023163"/>
    </source>
</evidence>
<keyword evidence="6" id="KW-1185">Reference proteome</keyword>
<evidence type="ECO:0000256" key="2">
    <source>
        <dbReference type="ARBA" id="ARBA00023125"/>
    </source>
</evidence>
<dbReference type="InterPro" id="IPR028082">
    <property type="entry name" value="Peripla_BP_I"/>
</dbReference>
<dbReference type="GO" id="GO:0000976">
    <property type="term" value="F:transcription cis-regulatory region binding"/>
    <property type="evidence" value="ECO:0007669"/>
    <property type="project" value="TreeGrafter"/>
</dbReference>
<reference evidence="5 6" key="1">
    <citation type="submission" date="2017-12" db="EMBL/GenBank/DDBJ databases">
        <title>Anaerobic carbon monoxide metabolism by Pleomorphomonas carboxyditropha sp. nov., a new mesophilic hydrogenogenic carboxidotroph.</title>
        <authorList>
            <person name="Esquivel-Elizondo S."/>
            <person name="Krajmalnik-Brown R."/>
        </authorList>
    </citation>
    <scope>NUCLEOTIDE SEQUENCE [LARGE SCALE GENOMIC DNA]</scope>
    <source>
        <strain evidence="5 6">R5-392</strain>
    </source>
</reference>
<evidence type="ECO:0000256" key="1">
    <source>
        <dbReference type="ARBA" id="ARBA00023015"/>
    </source>
</evidence>
<dbReference type="SMART" id="SM00354">
    <property type="entry name" value="HTH_LACI"/>
    <property type="match status" value="1"/>
</dbReference>
<dbReference type="InterPro" id="IPR000843">
    <property type="entry name" value="HTH_LacI"/>
</dbReference>
<evidence type="ECO:0000313" key="6">
    <source>
        <dbReference type="Proteomes" id="UP000233491"/>
    </source>
</evidence>
<dbReference type="InterPro" id="IPR046335">
    <property type="entry name" value="LacI/GalR-like_sensor"/>
</dbReference>
<dbReference type="Pfam" id="PF13377">
    <property type="entry name" value="Peripla_BP_3"/>
    <property type="match status" value="1"/>
</dbReference>